<evidence type="ECO:0000313" key="2">
    <source>
        <dbReference type="Proteomes" id="UP001207468"/>
    </source>
</evidence>
<proteinExistence type="predicted"/>
<comment type="caution">
    <text evidence="1">The sequence shown here is derived from an EMBL/GenBank/DDBJ whole genome shotgun (WGS) entry which is preliminary data.</text>
</comment>
<keyword evidence="2" id="KW-1185">Reference proteome</keyword>
<accession>A0ACC0TS48</accession>
<reference evidence="1" key="1">
    <citation type="submission" date="2021-03" db="EMBL/GenBank/DDBJ databases">
        <title>Evolutionary priming and transition to the ectomycorrhizal habit in an iconic lineage of mushroom-forming fungi: is preadaptation a requirement?</title>
        <authorList>
            <consortium name="DOE Joint Genome Institute"/>
            <person name="Looney B.P."/>
            <person name="Miyauchi S."/>
            <person name="Morin E."/>
            <person name="Drula E."/>
            <person name="Courty P.E."/>
            <person name="Chicoki N."/>
            <person name="Fauchery L."/>
            <person name="Kohler A."/>
            <person name="Kuo A."/>
            <person name="LaButti K."/>
            <person name="Pangilinan J."/>
            <person name="Lipzen A."/>
            <person name="Riley R."/>
            <person name="Andreopoulos W."/>
            <person name="He G."/>
            <person name="Johnson J."/>
            <person name="Barry K.W."/>
            <person name="Grigoriev I.V."/>
            <person name="Nagy L."/>
            <person name="Hibbett D."/>
            <person name="Henrissat B."/>
            <person name="Matheny P.B."/>
            <person name="Labbe J."/>
            <person name="Martin A.F."/>
        </authorList>
    </citation>
    <scope>NUCLEOTIDE SEQUENCE</scope>
    <source>
        <strain evidence="1">BPL698</strain>
    </source>
</reference>
<feature type="non-terminal residue" evidence="1">
    <location>
        <position position="78"/>
    </location>
</feature>
<gene>
    <name evidence="1" type="ORF">F5148DRAFT_1259593</name>
</gene>
<name>A0ACC0TS48_9AGAM</name>
<evidence type="ECO:0000313" key="1">
    <source>
        <dbReference type="EMBL" id="KAI9440165.1"/>
    </source>
</evidence>
<protein>
    <submittedName>
        <fullName evidence="1">Uncharacterized protein</fullName>
    </submittedName>
</protein>
<dbReference type="EMBL" id="JAGFNK010000791">
    <property type="protein sequence ID" value="KAI9440165.1"/>
    <property type="molecule type" value="Genomic_DNA"/>
</dbReference>
<dbReference type="Proteomes" id="UP001207468">
    <property type="component" value="Unassembled WGS sequence"/>
</dbReference>
<sequence>MWPGRCTLLCGQTLLLGDGEAAVPSAVGEGNASVAEVKMVVGCEPDLHVALAVVSRPRCHGRLQLRWRWYAWATAREW</sequence>
<organism evidence="1 2">
    <name type="scientific">Russula earlei</name>
    <dbReference type="NCBI Taxonomy" id="71964"/>
    <lineage>
        <taxon>Eukaryota</taxon>
        <taxon>Fungi</taxon>
        <taxon>Dikarya</taxon>
        <taxon>Basidiomycota</taxon>
        <taxon>Agaricomycotina</taxon>
        <taxon>Agaricomycetes</taxon>
        <taxon>Russulales</taxon>
        <taxon>Russulaceae</taxon>
        <taxon>Russula</taxon>
    </lineage>
</organism>